<reference evidence="2 3" key="1">
    <citation type="submission" date="2014-08" db="EMBL/GenBank/DDBJ databases">
        <authorList>
            <person name="Wibberg D."/>
        </authorList>
    </citation>
    <scope>NUCLEOTIDE SEQUENCE [LARGE SCALE GENOMIC DNA]</scope>
    <source>
        <strain evidence="3">ING2-E5B</strain>
    </source>
</reference>
<proteinExistence type="predicted"/>
<dbReference type="HOGENOM" id="CLU_3203336_0_0_10"/>
<organism evidence="2 3">
    <name type="scientific">Fermentimonas caenicola</name>
    <dbReference type="NCBI Taxonomy" id="1562970"/>
    <lineage>
        <taxon>Bacteria</taxon>
        <taxon>Pseudomonadati</taxon>
        <taxon>Bacteroidota</taxon>
        <taxon>Bacteroidia</taxon>
        <taxon>Bacteroidales</taxon>
        <taxon>Dysgonomonadaceae</taxon>
        <taxon>Fermentimonas</taxon>
    </lineage>
</organism>
<gene>
    <name evidence="2" type="ORF">ING2E5B_1024</name>
</gene>
<sequence>MKNNTVKDLLMLGALAGVAYYVARYYRQKKQKNREARESLHFQLF</sequence>
<dbReference type="KEGG" id="pbt:ING2E5B_1024"/>
<keyword evidence="3" id="KW-1185">Reference proteome</keyword>
<evidence type="ECO:0000313" key="3">
    <source>
        <dbReference type="Proteomes" id="UP000032417"/>
    </source>
</evidence>
<dbReference type="Proteomes" id="UP000032417">
    <property type="component" value="Chromosome 1"/>
</dbReference>
<keyword evidence="1" id="KW-0812">Transmembrane</keyword>
<feature type="transmembrane region" description="Helical" evidence="1">
    <location>
        <begin position="6"/>
        <end position="23"/>
    </location>
</feature>
<evidence type="ECO:0000313" key="2">
    <source>
        <dbReference type="EMBL" id="CEA15777.1"/>
    </source>
</evidence>
<accession>A0A098C1G7</accession>
<dbReference type="EMBL" id="LN515532">
    <property type="protein sequence ID" value="CEA15777.1"/>
    <property type="molecule type" value="Genomic_DNA"/>
</dbReference>
<keyword evidence="1" id="KW-0472">Membrane</keyword>
<name>A0A098C1G7_9BACT</name>
<keyword evidence="1" id="KW-1133">Transmembrane helix</keyword>
<dbReference type="AlphaFoldDB" id="A0A098C1G7"/>
<dbReference type="STRING" id="1562970.ING2E5B_1024"/>
<protein>
    <submittedName>
        <fullName evidence="2">Uncharacterized protein</fullName>
    </submittedName>
</protein>
<evidence type="ECO:0000256" key="1">
    <source>
        <dbReference type="SAM" id="Phobius"/>
    </source>
</evidence>